<dbReference type="SUPFAM" id="SSF48452">
    <property type="entry name" value="TPR-like"/>
    <property type="match status" value="2"/>
</dbReference>
<evidence type="ECO:0000256" key="2">
    <source>
        <dbReference type="ARBA" id="ARBA00022803"/>
    </source>
</evidence>
<dbReference type="SMART" id="SM00028">
    <property type="entry name" value="TPR"/>
    <property type="match status" value="8"/>
</dbReference>
<proteinExistence type="predicted"/>
<dbReference type="Pfam" id="PF13271">
    <property type="entry name" value="DUF4062"/>
    <property type="match status" value="1"/>
</dbReference>
<organism evidence="5 6">
    <name type="scientific">Pseudomonas fluorescens</name>
    <dbReference type="NCBI Taxonomy" id="294"/>
    <lineage>
        <taxon>Bacteria</taxon>
        <taxon>Pseudomonadati</taxon>
        <taxon>Pseudomonadota</taxon>
        <taxon>Gammaproteobacteria</taxon>
        <taxon>Pseudomonadales</taxon>
        <taxon>Pseudomonadaceae</taxon>
        <taxon>Pseudomonas</taxon>
    </lineage>
</organism>
<keyword evidence="1" id="KW-0677">Repeat</keyword>
<gene>
    <name evidence="5" type="ORF">PS662_03564</name>
</gene>
<dbReference type="EMBL" id="CABVHK010000011">
    <property type="protein sequence ID" value="VVN05285.1"/>
    <property type="molecule type" value="Genomic_DNA"/>
</dbReference>
<dbReference type="PANTHER" id="PTHR45641">
    <property type="entry name" value="TETRATRICOPEPTIDE REPEAT PROTEIN (AFU_ORTHOLOGUE AFUA_6G03870)"/>
    <property type="match status" value="1"/>
</dbReference>
<protein>
    <recommendedName>
        <fullName evidence="4">DUF4062 domain-containing protein</fullName>
    </recommendedName>
</protein>
<dbReference type="AlphaFoldDB" id="A0A5E6UHM1"/>
<dbReference type="Gene3D" id="1.25.40.10">
    <property type="entry name" value="Tetratricopeptide repeat domain"/>
    <property type="match status" value="3"/>
</dbReference>
<evidence type="ECO:0000313" key="6">
    <source>
        <dbReference type="Proteomes" id="UP000326953"/>
    </source>
</evidence>
<feature type="domain" description="DUF4062" evidence="4">
    <location>
        <begin position="5"/>
        <end position="92"/>
    </location>
</feature>
<accession>A0A5E6UHM1</accession>
<evidence type="ECO:0000256" key="1">
    <source>
        <dbReference type="ARBA" id="ARBA00022737"/>
    </source>
</evidence>
<dbReference type="InterPro" id="IPR011990">
    <property type="entry name" value="TPR-like_helical_dom_sf"/>
</dbReference>
<dbReference type="Pfam" id="PF13374">
    <property type="entry name" value="TPR_10"/>
    <property type="match status" value="1"/>
</dbReference>
<evidence type="ECO:0000259" key="4">
    <source>
        <dbReference type="Pfam" id="PF13271"/>
    </source>
</evidence>
<feature type="repeat" description="TPR" evidence="3">
    <location>
        <begin position="725"/>
        <end position="758"/>
    </location>
</feature>
<dbReference type="PROSITE" id="PS50005">
    <property type="entry name" value="TPR"/>
    <property type="match status" value="1"/>
</dbReference>
<dbReference type="RefSeq" id="WP_150711971.1">
    <property type="nucleotide sequence ID" value="NZ_CABVHK010000011.1"/>
</dbReference>
<dbReference type="Proteomes" id="UP000326953">
    <property type="component" value="Unassembled WGS sequence"/>
</dbReference>
<reference evidence="5 6" key="1">
    <citation type="submission" date="2019-09" db="EMBL/GenBank/DDBJ databases">
        <authorList>
            <person name="Chandra G."/>
            <person name="Truman W A."/>
        </authorList>
    </citation>
    <scope>NUCLEOTIDE SEQUENCE [LARGE SCALE GENOMIC DNA]</scope>
    <source>
        <strain evidence="5">PS662</strain>
    </source>
</reference>
<evidence type="ECO:0000313" key="5">
    <source>
        <dbReference type="EMBL" id="VVN05285.1"/>
    </source>
</evidence>
<keyword evidence="2 3" id="KW-0802">TPR repeat</keyword>
<dbReference type="OrthoDB" id="72299at2"/>
<sequence>MTQARIFISAVSTELRSARQIVARVLRRQDCIPVFQEDFPTPHGELSKWLIEQIDACEGFIQLVGRAYGDEPKVRDPEFGRVSFTQLEYYHAIRRGKTSWVIVVGEQCCDIPAERLDLPDENHLDPVGYQTERQMLQRAYLQNLVDLGKFCPPAHNQDQLQNLVHNMREELDKLRPAAPRSSGVDIEKIRIHLLQAVKATRQRELAEAEKADDWRDRERQRQVAENSYTAQSNRIEELAASFAEIEGKDSATGVLQEMTRILQEDGVDDAIAYMATKRSGILTTIRNRSVHAHERNRKELEPLLRAAALNDTKGQVQEARRLYADVLVEEPDWPEALDAAFRFLVEQGDLAQVRSTLVEALQNYEDAHRHALHLATQAADNAQWQIHLAMSYDRVGSALEFQGDGPGALVAYRQALAIDRALVDRDPDNIAWQRNLSVSHERVGDLLESQGDGAGAYAAYDSAHAIRKMLTTHDPVNPDWQRDLSISFGKLGNVHKARGDGPAALHAYGEALAIREQLIRHDPGNLAWQRDLSVSHERIGDVLLAQGNGSGARIAFRKAHRIRSKLVKRDRKNTEWQRDLSITYGKIGDVRKARGDGRGAFKVYRKSFSIRRKLTRHDPSNAKWQRDLALSHDRIGSVLRDRDDVPGAFDAFRTSFSIRHALTQRNPQNTDWQGDLAISHELIGDMLKRERDLDGALDNYQTSFNIHRALTLRDGENSHWQRGLAASHRKVGDIWKKQGDKAKALADYKRALAINQTLNERDSVNAVWQRDLSITHRRIGDVLKALGDSCGAITELRISLSICEALIERDPHNVQWQRDYLVVCSKLKDCE</sequence>
<dbReference type="PANTHER" id="PTHR45641:SF1">
    <property type="entry name" value="AAA+ ATPASE DOMAIN-CONTAINING PROTEIN"/>
    <property type="match status" value="1"/>
</dbReference>
<evidence type="ECO:0000256" key="3">
    <source>
        <dbReference type="PROSITE-ProRule" id="PRU00339"/>
    </source>
</evidence>
<dbReference type="InterPro" id="IPR019734">
    <property type="entry name" value="TPR_rpt"/>
</dbReference>
<name>A0A5E6UHM1_PSEFL</name>
<dbReference type="InterPro" id="IPR025139">
    <property type="entry name" value="DUF4062"/>
</dbReference>